<dbReference type="Proteomes" id="UP001432322">
    <property type="component" value="Unassembled WGS sequence"/>
</dbReference>
<evidence type="ECO:0000256" key="13">
    <source>
        <dbReference type="SAM" id="MobiDB-lite"/>
    </source>
</evidence>
<keyword evidence="3" id="KW-1003">Cell membrane</keyword>
<dbReference type="InterPro" id="IPR000611">
    <property type="entry name" value="NPY_rcpt"/>
</dbReference>
<keyword evidence="8" id="KW-1015">Disulfide bond</keyword>
<dbReference type="SUPFAM" id="SSF81321">
    <property type="entry name" value="Family A G protein-coupled receptor-like"/>
    <property type="match status" value="1"/>
</dbReference>
<evidence type="ECO:0000313" key="16">
    <source>
        <dbReference type="EMBL" id="GMT36938.1"/>
    </source>
</evidence>
<keyword evidence="4 12" id="KW-0812">Transmembrane</keyword>
<dbReference type="PROSITE" id="PS50262">
    <property type="entry name" value="G_PROTEIN_RECEP_F1_2"/>
    <property type="match status" value="1"/>
</dbReference>
<evidence type="ECO:0000256" key="12">
    <source>
        <dbReference type="RuleBase" id="RU000688"/>
    </source>
</evidence>
<keyword evidence="6 12" id="KW-0297">G-protein coupled receptor</keyword>
<dbReference type="PRINTS" id="PR01012">
    <property type="entry name" value="NRPEPTIDEYR"/>
</dbReference>
<comment type="similarity">
    <text evidence="2 12">Belongs to the G-protein coupled receptor 1 family.</text>
</comment>
<dbReference type="PROSITE" id="PS00237">
    <property type="entry name" value="G_PROTEIN_RECEP_F1_1"/>
    <property type="match status" value="1"/>
</dbReference>
<evidence type="ECO:0000256" key="5">
    <source>
        <dbReference type="ARBA" id="ARBA00022989"/>
    </source>
</evidence>
<evidence type="ECO:0000256" key="4">
    <source>
        <dbReference type="ARBA" id="ARBA00022692"/>
    </source>
</evidence>
<gene>
    <name evidence="16" type="ORF">PFISCL1PPCAC_28235</name>
</gene>
<keyword evidence="17" id="KW-1185">Reference proteome</keyword>
<evidence type="ECO:0000256" key="2">
    <source>
        <dbReference type="ARBA" id="ARBA00010663"/>
    </source>
</evidence>
<dbReference type="InterPro" id="IPR017452">
    <property type="entry name" value="GPCR_Rhodpsn_7TM"/>
</dbReference>
<evidence type="ECO:0000256" key="3">
    <source>
        <dbReference type="ARBA" id="ARBA00022475"/>
    </source>
</evidence>
<comment type="caution">
    <text evidence="16">The sequence shown here is derived from an EMBL/GenBank/DDBJ whole genome shotgun (WGS) entry which is preliminary data.</text>
</comment>
<dbReference type="PANTHER" id="PTHR45695">
    <property type="entry name" value="LEUCOKININ RECEPTOR-RELATED"/>
    <property type="match status" value="1"/>
</dbReference>
<feature type="transmembrane region" description="Helical" evidence="14">
    <location>
        <begin position="65"/>
        <end position="86"/>
    </location>
</feature>
<name>A0AAV5X1I4_9BILA</name>
<feature type="transmembrane region" description="Helical" evidence="14">
    <location>
        <begin position="170"/>
        <end position="194"/>
    </location>
</feature>
<evidence type="ECO:0000256" key="7">
    <source>
        <dbReference type="ARBA" id="ARBA00023136"/>
    </source>
</evidence>
<dbReference type="EMBL" id="BTSY01000007">
    <property type="protein sequence ID" value="GMT36938.1"/>
    <property type="molecule type" value="Genomic_DNA"/>
</dbReference>
<organism evidence="16 17">
    <name type="scientific">Pristionchus fissidentatus</name>
    <dbReference type="NCBI Taxonomy" id="1538716"/>
    <lineage>
        <taxon>Eukaryota</taxon>
        <taxon>Metazoa</taxon>
        <taxon>Ecdysozoa</taxon>
        <taxon>Nematoda</taxon>
        <taxon>Chromadorea</taxon>
        <taxon>Rhabditida</taxon>
        <taxon>Rhabditina</taxon>
        <taxon>Diplogasteromorpha</taxon>
        <taxon>Diplogasteroidea</taxon>
        <taxon>Neodiplogasteridae</taxon>
        <taxon>Pristionchus</taxon>
    </lineage>
</organism>
<dbReference type="GO" id="GO:0004983">
    <property type="term" value="F:neuropeptide Y receptor activity"/>
    <property type="evidence" value="ECO:0007669"/>
    <property type="project" value="InterPro"/>
</dbReference>
<sequence>FCDSATHILCSISSRIYKESVDFENFLGILIPAIFCGIVLIGTLGNILVIIVAVSRQMRNSTNTLIIGLAISDLMFLLICIPITALDYATSTWILPEWTCSLINYCQHTSAYMSVWTLALMAFDRFLAVCYPIPVAFLHGIYTYEFLIETRSACAYVAIVTEQASVFETVLYFCTFNTFGYIIPLGITSGFYFCMLRRLWHTPRPGTTSSVTSSVRSRPETVAAKRKATRLVLSVIVIWAACWFPINICFFVSAFTYPDSLVVRFGKAAVILQIGSQVLAYMNSCLNPLLYALMSENFRKGFLRVIAAFFNRLTRGLICNSDSRSNSRMEVTNFNEEDSTRSEIVAAPTERTSLLRGAKKRIVRAIQERNSIRFVQSTAETAEVAVKTDSEQSQEPSHQPSVNVSDAVIEIEE</sequence>
<evidence type="ECO:0000256" key="14">
    <source>
        <dbReference type="SAM" id="Phobius"/>
    </source>
</evidence>
<dbReference type="InterPro" id="IPR000276">
    <property type="entry name" value="GPCR_Rhodpsn"/>
</dbReference>
<accession>A0AAV5X1I4</accession>
<reference evidence="16" key="1">
    <citation type="submission" date="2023-10" db="EMBL/GenBank/DDBJ databases">
        <title>Genome assembly of Pristionchus species.</title>
        <authorList>
            <person name="Yoshida K."/>
            <person name="Sommer R.J."/>
        </authorList>
    </citation>
    <scope>NUCLEOTIDE SEQUENCE</scope>
    <source>
        <strain evidence="16">RS5133</strain>
    </source>
</reference>
<evidence type="ECO:0000256" key="6">
    <source>
        <dbReference type="ARBA" id="ARBA00023040"/>
    </source>
</evidence>
<dbReference type="PRINTS" id="PR00237">
    <property type="entry name" value="GPCRRHODOPSN"/>
</dbReference>
<dbReference type="PANTHER" id="PTHR45695:SF23">
    <property type="entry name" value="GALANIN-LIKE G-PROTEIN COUPLED RECEPTOR NPR-9"/>
    <property type="match status" value="1"/>
</dbReference>
<keyword evidence="10" id="KW-0325">Glycoprotein</keyword>
<dbReference type="GO" id="GO:0005886">
    <property type="term" value="C:plasma membrane"/>
    <property type="evidence" value="ECO:0007669"/>
    <property type="project" value="UniProtKB-SubCell"/>
</dbReference>
<evidence type="ECO:0000256" key="1">
    <source>
        <dbReference type="ARBA" id="ARBA00004651"/>
    </source>
</evidence>
<dbReference type="Gene3D" id="1.20.1070.10">
    <property type="entry name" value="Rhodopsin 7-helix transmembrane proteins"/>
    <property type="match status" value="2"/>
</dbReference>
<keyword evidence="5 14" id="KW-1133">Transmembrane helix</keyword>
<feature type="transmembrane region" description="Helical" evidence="14">
    <location>
        <begin position="269"/>
        <end position="294"/>
    </location>
</feature>
<feature type="domain" description="G-protein coupled receptors family 1 profile" evidence="15">
    <location>
        <begin position="45"/>
        <end position="291"/>
    </location>
</feature>
<feature type="non-terminal residue" evidence="16">
    <location>
        <position position="1"/>
    </location>
</feature>
<proteinExistence type="inferred from homology"/>
<feature type="transmembrane region" description="Helical" evidence="14">
    <location>
        <begin position="231"/>
        <end position="257"/>
    </location>
</feature>
<evidence type="ECO:0000256" key="10">
    <source>
        <dbReference type="ARBA" id="ARBA00023180"/>
    </source>
</evidence>
<comment type="subcellular location">
    <subcellularLocation>
        <location evidence="1">Cell membrane</location>
        <topology evidence="1">Multi-pass membrane protein</topology>
    </subcellularLocation>
</comment>
<evidence type="ECO:0000259" key="15">
    <source>
        <dbReference type="PROSITE" id="PS50262"/>
    </source>
</evidence>
<feature type="compositionally biased region" description="Low complexity" evidence="13">
    <location>
        <begin position="391"/>
        <end position="401"/>
    </location>
</feature>
<feature type="transmembrane region" description="Helical" evidence="14">
    <location>
        <begin position="26"/>
        <end position="53"/>
    </location>
</feature>
<evidence type="ECO:0000313" key="17">
    <source>
        <dbReference type="Proteomes" id="UP001432322"/>
    </source>
</evidence>
<protein>
    <recommendedName>
        <fullName evidence="15">G-protein coupled receptors family 1 profile domain-containing protein</fullName>
    </recommendedName>
</protein>
<keyword evidence="11 12" id="KW-0807">Transducer</keyword>
<evidence type="ECO:0000256" key="8">
    <source>
        <dbReference type="ARBA" id="ARBA00023157"/>
    </source>
</evidence>
<dbReference type="Pfam" id="PF00001">
    <property type="entry name" value="7tm_1"/>
    <property type="match status" value="1"/>
</dbReference>
<keyword evidence="7 14" id="KW-0472">Membrane</keyword>
<dbReference type="AlphaFoldDB" id="A0AAV5X1I4"/>
<evidence type="ECO:0000256" key="11">
    <source>
        <dbReference type="ARBA" id="ARBA00023224"/>
    </source>
</evidence>
<evidence type="ECO:0000256" key="9">
    <source>
        <dbReference type="ARBA" id="ARBA00023170"/>
    </source>
</evidence>
<keyword evidence="9 12" id="KW-0675">Receptor</keyword>
<feature type="region of interest" description="Disordered" evidence="13">
    <location>
        <begin position="385"/>
        <end position="406"/>
    </location>
</feature>